<evidence type="ECO:0000313" key="1">
    <source>
        <dbReference type="EMBL" id="KAK3081151.1"/>
    </source>
</evidence>
<comment type="caution">
    <text evidence="1">The sequence shown here is derived from an EMBL/GenBank/DDBJ whole genome shotgun (WGS) entry which is preliminary data.</text>
</comment>
<dbReference type="EMBL" id="JAWDJW010000266">
    <property type="protein sequence ID" value="KAK3081151.1"/>
    <property type="molecule type" value="Genomic_DNA"/>
</dbReference>
<reference evidence="1" key="1">
    <citation type="submission" date="2024-09" db="EMBL/GenBank/DDBJ databases">
        <title>Black Yeasts Isolated from many extreme environments.</title>
        <authorList>
            <person name="Coleine C."/>
            <person name="Stajich J.E."/>
            <person name="Selbmann L."/>
        </authorList>
    </citation>
    <scope>NUCLEOTIDE SEQUENCE</scope>
    <source>
        <strain evidence="1">CCFEE 5737</strain>
    </source>
</reference>
<keyword evidence="2" id="KW-1185">Reference proteome</keyword>
<evidence type="ECO:0000313" key="2">
    <source>
        <dbReference type="Proteomes" id="UP001186974"/>
    </source>
</evidence>
<accession>A0ACC3DX43</accession>
<organism evidence="1 2">
    <name type="scientific">Coniosporium uncinatum</name>
    <dbReference type="NCBI Taxonomy" id="93489"/>
    <lineage>
        <taxon>Eukaryota</taxon>
        <taxon>Fungi</taxon>
        <taxon>Dikarya</taxon>
        <taxon>Ascomycota</taxon>
        <taxon>Pezizomycotina</taxon>
        <taxon>Dothideomycetes</taxon>
        <taxon>Dothideomycetes incertae sedis</taxon>
        <taxon>Coniosporium</taxon>
    </lineage>
</organism>
<proteinExistence type="predicted"/>
<gene>
    <name evidence="1" type="ORF">LTS18_009735</name>
</gene>
<protein>
    <submittedName>
        <fullName evidence="1">Uncharacterized protein</fullName>
    </submittedName>
</protein>
<name>A0ACC3DX43_9PEZI</name>
<sequence>MGDFVSTAKPDAWENIVKQKRDQRTKSVKRYLNGAIDDSQRASSATVLAIADLVELRSLLASGKLTACEVVSSYVRRAAESHEKTNCLTEVFFDAALERAAELDEYFRQHRKLIGPLHGVPITLKDQFNVRGADSTIGYVARANKPALENAALLKILKALGAVILAKTNLPQSIMWCETSNPLWGLTTNPMNAGFTPGGSTGGEGALLAMQGSLLGWGTDIGGSIRIPSHINGLWGLKPTSTRLPYQGVSVSTEGQGHVPSAVGPMARSLSTLIDVMQNVVNARPWNLDPNVTPLAWQEEVFNEVQTRPLTIGLLIDDGVVKVHPPIERALRDLTDKLRSAGHEIVSWDCSGHKECIEIMDLFYSADGGEDIRREVEAGGEPFIPHVEALINRGKAISVYEYWQLNKRKIAAQQAYNKKWNATGGSQSGRVADVILMPTMPHVAVPHGRCRWVGYTKVWNLLDYTALSFPAGIVNGHLDTKPDEPYEPRNDLDEWNWSLYNPKTMHAHPVGLQLVARRFEEEKVLGIATVIKKLLETR</sequence>
<dbReference type="Proteomes" id="UP001186974">
    <property type="component" value="Unassembled WGS sequence"/>
</dbReference>